<dbReference type="OrthoDB" id="5369347at2759"/>
<evidence type="ECO:0000313" key="2">
    <source>
        <dbReference type="Proteomes" id="UP000077002"/>
    </source>
</evidence>
<reference evidence="1 2" key="1">
    <citation type="submission" date="2016-03" db="EMBL/GenBank/DDBJ databases">
        <title>Draft genome sequence of the Fonsecaea monophora CBS 269.37.</title>
        <authorList>
            <person name="Bombassaro A."/>
            <person name="Vinicius W.A."/>
            <person name="De Hoog S."/>
            <person name="Sun J."/>
            <person name="Souza E.M."/>
            <person name="Raittz R.T."/>
            <person name="Costa F."/>
            <person name="Leao A.C."/>
            <person name="Tadra-Sfeir M.Z."/>
            <person name="Baura V."/>
            <person name="Balsanelli E."/>
            <person name="Pedrosa F.O."/>
            <person name="Moreno L.F."/>
            <person name="Steffens M.B."/>
            <person name="Xi L."/>
            <person name="Bocca A.L."/>
            <person name="Felipe M.S."/>
            <person name="Teixeira M."/>
            <person name="Telles Filho F.Q."/>
            <person name="Azevedo C.M."/>
            <person name="Gomes R."/>
            <person name="Vicente V.A."/>
        </authorList>
    </citation>
    <scope>NUCLEOTIDE SEQUENCE [LARGE SCALE GENOMIC DNA]</scope>
    <source>
        <strain evidence="1 2">CBS 269.37</strain>
    </source>
</reference>
<dbReference type="Proteomes" id="UP000077002">
    <property type="component" value="Unassembled WGS sequence"/>
</dbReference>
<protein>
    <submittedName>
        <fullName evidence="1">Uncharacterized protein</fullName>
    </submittedName>
</protein>
<dbReference type="RefSeq" id="XP_022505755.1">
    <property type="nucleotide sequence ID" value="XM_022661935.1"/>
</dbReference>
<name>A0A177EP97_9EURO</name>
<accession>A0A177EP97</accession>
<dbReference type="GeneID" id="34607162"/>
<dbReference type="EMBL" id="LVKK01000227">
    <property type="protein sequence ID" value="OAG33803.1"/>
    <property type="molecule type" value="Genomic_DNA"/>
</dbReference>
<dbReference type="InterPro" id="IPR017853">
    <property type="entry name" value="GH"/>
</dbReference>
<sequence>MDILHTHLPPATRPRPLRGHPPYVWTIPTPTYFRFLRYYINRFALGFELVYARALPYATTWEQTKIMAMFLRYLRFALGGLEFHRDITDLVTFSNSTLRDLYVRRGGAVRNFFDYERRLDLALRLLEEHVDYFRIDTLYTVEYDILPDYVEEALQSPGPFYYEYFRRIISTKRIHTVTGNKSDFKDPRRLKPYRTLYRRAYTRLSYAPFAANHHRRYFTRTYIRYLFKWHWLLPYPHRHGLT</sequence>
<keyword evidence="2" id="KW-1185">Reference proteome</keyword>
<dbReference type="SUPFAM" id="SSF51445">
    <property type="entry name" value="(Trans)glycosidases"/>
    <property type="match status" value="1"/>
</dbReference>
<gene>
    <name evidence="1" type="ORF">AYO21_12103</name>
</gene>
<comment type="caution">
    <text evidence="1">The sequence shown here is derived from an EMBL/GenBank/DDBJ whole genome shotgun (WGS) entry which is preliminary data.</text>
</comment>
<evidence type="ECO:0000313" key="1">
    <source>
        <dbReference type="EMBL" id="OAG33803.1"/>
    </source>
</evidence>
<proteinExistence type="predicted"/>
<dbReference type="AlphaFoldDB" id="A0A177EP97"/>
<organism evidence="1 2">
    <name type="scientific">Fonsecaea monophora</name>
    <dbReference type="NCBI Taxonomy" id="254056"/>
    <lineage>
        <taxon>Eukaryota</taxon>
        <taxon>Fungi</taxon>
        <taxon>Dikarya</taxon>
        <taxon>Ascomycota</taxon>
        <taxon>Pezizomycotina</taxon>
        <taxon>Eurotiomycetes</taxon>
        <taxon>Chaetothyriomycetidae</taxon>
        <taxon>Chaetothyriales</taxon>
        <taxon>Herpotrichiellaceae</taxon>
        <taxon>Fonsecaea</taxon>
    </lineage>
</organism>